<dbReference type="EMBL" id="JBHTHM010002353">
    <property type="protein sequence ID" value="MFD0787915.1"/>
    <property type="molecule type" value="Genomic_DNA"/>
</dbReference>
<accession>A0ABW3AAG4</accession>
<sequence>MRRRLVISYLLLMVLVLIALETPLALILATREADRVRADRLADATRFASLAGPAL</sequence>
<keyword evidence="1" id="KW-0808">Transferase</keyword>
<protein>
    <submittedName>
        <fullName evidence="1">Two-component sensor histidine kinase</fullName>
    </submittedName>
</protein>
<dbReference type="GO" id="GO:0016301">
    <property type="term" value="F:kinase activity"/>
    <property type="evidence" value="ECO:0007669"/>
    <property type="project" value="UniProtKB-KW"/>
</dbReference>
<keyword evidence="1" id="KW-0418">Kinase</keyword>
<reference evidence="2" key="1">
    <citation type="journal article" date="2019" name="Int. J. Syst. Evol. Microbiol.">
        <title>The Global Catalogue of Microorganisms (GCM) 10K type strain sequencing project: providing services to taxonomists for standard genome sequencing and annotation.</title>
        <authorList>
            <consortium name="The Broad Institute Genomics Platform"/>
            <consortium name="The Broad Institute Genome Sequencing Center for Infectious Disease"/>
            <person name="Wu L."/>
            <person name="Ma J."/>
        </authorList>
    </citation>
    <scope>NUCLEOTIDE SEQUENCE [LARGE SCALE GENOMIC DNA]</scope>
    <source>
        <strain evidence="2">JCM 32148</strain>
    </source>
</reference>
<comment type="caution">
    <text evidence="1">The sequence shown here is derived from an EMBL/GenBank/DDBJ whole genome shotgun (WGS) entry which is preliminary data.</text>
</comment>
<evidence type="ECO:0000313" key="1">
    <source>
        <dbReference type="EMBL" id="MFD0787915.1"/>
    </source>
</evidence>
<feature type="non-terminal residue" evidence="1">
    <location>
        <position position="55"/>
    </location>
</feature>
<name>A0ABW3AAG4_9ACTN</name>
<dbReference type="Proteomes" id="UP001597053">
    <property type="component" value="Unassembled WGS sequence"/>
</dbReference>
<keyword evidence="2" id="KW-1185">Reference proteome</keyword>
<gene>
    <name evidence="1" type="ORF">ACFQZ8_28745</name>
</gene>
<evidence type="ECO:0000313" key="2">
    <source>
        <dbReference type="Proteomes" id="UP001597053"/>
    </source>
</evidence>
<organism evidence="1 2">
    <name type="scientific">Micromonospora azadirachtae</name>
    <dbReference type="NCBI Taxonomy" id="1970735"/>
    <lineage>
        <taxon>Bacteria</taxon>
        <taxon>Bacillati</taxon>
        <taxon>Actinomycetota</taxon>
        <taxon>Actinomycetes</taxon>
        <taxon>Micromonosporales</taxon>
        <taxon>Micromonosporaceae</taxon>
        <taxon>Micromonospora</taxon>
    </lineage>
</organism>
<proteinExistence type="predicted"/>